<dbReference type="EMBL" id="JANPWB010000012">
    <property type="protein sequence ID" value="KAJ1113294.1"/>
    <property type="molecule type" value="Genomic_DNA"/>
</dbReference>
<dbReference type="Proteomes" id="UP001066276">
    <property type="component" value="Chromosome 8"/>
</dbReference>
<organism evidence="1 2">
    <name type="scientific">Pleurodeles waltl</name>
    <name type="common">Iberian ribbed newt</name>
    <dbReference type="NCBI Taxonomy" id="8319"/>
    <lineage>
        <taxon>Eukaryota</taxon>
        <taxon>Metazoa</taxon>
        <taxon>Chordata</taxon>
        <taxon>Craniata</taxon>
        <taxon>Vertebrata</taxon>
        <taxon>Euteleostomi</taxon>
        <taxon>Amphibia</taxon>
        <taxon>Batrachia</taxon>
        <taxon>Caudata</taxon>
        <taxon>Salamandroidea</taxon>
        <taxon>Salamandridae</taxon>
        <taxon>Pleurodelinae</taxon>
        <taxon>Pleurodeles</taxon>
    </lineage>
</organism>
<dbReference type="AlphaFoldDB" id="A0AAV7NCX1"/>
<name>A0AAV7NCX1_PLEWA</name>
<keyword evidence="2" id="KW-1185">Reference proteome</keyword>
<evidence type="ECO:0000313" key="1">
    <source>
        <dbReference type="EMBL" id="KAJ1113294.1"/>
    </source>
</evidence>
<gene>
    <name evidence="1" type="ORF">NDU88_001547</name>
</gene>
<reference evidence="1" key="1">
    <citation type="journal article" date="2022" name="bioRxiv">
        <title>Sequencing and chromosome-scale assembly of the giantPleurodeles waltlgenome.</title>
        <authorList>
            <person name="Brown T."/>
            <person name="Elewa A."/>
            <person name="Iarovenko S."/>
            <person name="Subramanian E."/>
            <person name="Araus A.J."/>
            <person name="Petzold A."/>
            <person name="Susuki M."/>
            <person name="Suzuki K.-i.T."/>
            <person name="Hayashi T."/>
            <person name="Toyoda A."/>
            <person name="Oliveira C."/>
            <person name="Osipova E."/>
            <person name="Leigh N.D."/>
            <person name="Simon A."/>
            <person name="Yun M.H."/>
        </authorList>
    </citation>
    <scope>NUCLEOTIDE SEQUENCE</scope>
    <source>
        <strain evidence="1">20211129_DDA</strain>
        <tissue evidence="1">Liver</tissue>
    </source>
</reference>
<comment type="caution">
    <text evidence="1">The sequence shown here is derived from an EMBL/GenBank/DDBJ whole genome shotgun (WGS) entry which is preliminary data.</text>
</comment>
<protein>
    <submittedName>
        <fullName evidence="1">Uncharacterized protein</fullName>
    </submittedName>
</protein>
<accession>A0AAV7NCX1</accession>
<sequence length="128" mass="14238">MGGYRGERGEREGQLFGARVAGFKSKMSKGEDEEECSGDTLGQVVVVGTQVEGVRLFERHGELREMEQQGGLMWGDEMQGDQTNELDRDMGGIERREEFGDHSLKIRKGPTSALVAAVLEWSDNDKDE</sequence>
<proteinExistence type="predicted"/>
<evidence type="ECO:0000313" key="2">
    <source>
        <dbReference type="Proteomes" id="UP001066276"/>
    </source>
</evidence>